<reference evidence="1" key="1">
    <citation type="submission" date="2020-11" db="EMBL/GenBank/DDBJ databases">
        <authorList>
            <person name="Tran Van P."/>
        </authorList>
    </citation>
    <scope>NUCLEOTIDE SEQUENCE</scope>
</reference>
<dbReference type="EMBL" id="OE842255">
    <property type="protein sequence ID" value="CAD7599208.1"/>
    <property type="molecule type" value="Genomic_DNA"/>
</dbReference>
<dbReference type="AlphaFoldDB" id="A0A7R9K1C2"/>
<protein>
    <submittedName>
        <fullName evidence="1">Uncharacterized protein</fullName>
    </submittedName>
</protein>
<name>A0A7R9K1C2_TIMGE</name>
<sequence length="98" mass="11076">MFGVGSYAPGTSSGFRPLLRTSCGPSGTVCRDGPLLYESLEERLSSGRRDSFLLVVGLLSYPVVWGKWKENCGNFCTYQRNKNQKSKELFSLSWREER</sequence>
<gene>
    <name evidence="1" type="ORF">TGEB3V08_LOCUS7282</name>
</gene>
<accession>A0A7R9K1C2</accession>
<proteinExistence type="predicted"/>
<organism evidence="1">
    <name type="scientific">Timema genevievae</name>
    <name type="common">Walking stick</name>
    <dbReference type="NCBI Taxonomy" id="629358"/>
    <lineage>
        <taxon>Eukaryota</taxon>
        <taxon>Metazoa</taxon>
        <taxon>Ecdysozoa</taxon>
        <taxon>Arthropoda</taxon>
        <taxon>Hexapoda</taxon>
        <taxon>Insecta</taxon>
        <taxon>Pterygota</taxon>
        <taxon>Neoptera</taxon>
        <taxon>Polyneoptera</taxon>
        <taxon>Phasmatodea</taxon>
        <taxon>Timematodea</taxon>
        <taxon>Timematoidea</taxon>
        <taxon>Timematidae</taxon>
        <taxon>Timema</taxon>
    </lineage>
</organism>
<evidence type="ECO:0000313" key="1">
    <source>
        <dbReference type="EMBL" id="CAD7599208.1"/>
    </source>
</evidence>